<dbReference type="Proteomes" id="UP000675880">
    <property type="component" value="Unassembled WGS sequence"/>
</dbReference>
<keyword evidence="3" id="KW-1185">Reference proteome</keyword>
<evidence type="ECO:0000256" key="1">
    <source>
        <dbReference type="SAM" id="MobiDB-lite"/>
    </source>
</evidence>
<name>A0ABM8QBX3_9BACT</name>
<feature type="region of interest" description="Disordered" evidence="1">
    <location>
        <begin position="85"/>
        <end position="128"/>
    </location>
</feature>
<sequence length="128" mass="14719">MPWGHPLFVGEEIGVLRRRHLMEIDVEPIDPDRVLRLLVLKRIWSRSAHEKFALWNHYRGSISDRRWKGSLSLPQTIQLRMNGIAAGQTSAQRHQADHSYEERMASPPTCTSGGGEEGVTQTRHREQN</sequence>
<reference evidence="2 3" key="1">
    <citation type="submission" date="2021-02" db="EMBL/GenBank/DDBJ databases">
        <authorList>
            <person name="Han P."/>
        </authorList>
    </citation>
    <scope>NUCLEOTIDE SEQUENCE [LARGE SCALE GENOMIC DNA]</scope>
    <source>
        <strain evidence="2">Candidatus Nitrospira sp. ZN2</strain>
    </source>
</reference>
<proteinExistence type="predicted"/>
<dbReference type="EMBL" id="CAJNBJ010000001">
    <property type="protein sequence ID" value="CAE6688879.1"/>
    <property type="molecule type" value="Genomic_DNA"/>
</dbReference>
<gene>
    <name evidence="2" type="ORF">NSPZN2_10115</name>
</gene>
<organism evidence="2 3">
    <name type="scientific">Nitrospira defluvii</name>
    <dbReference type="NCBI Taxonomy" id="330214"/>
    <lineage>
        <taxon>Bacteria</taxon>
        <taxon>Pseudomonadati</taxon>
        <taxon>Nitrospirota</taxon>
        <taxon>Nitrospiria</taxon>
        <taxon>Nitrospirales</taxon>
        <taxon>Nitrospiraceae</taxon>
        <taxon>Nitrospira</taxon>
    </lineage>
</organism>
<evidence type="ECO:0000313" key="2">
    <source>
        <dbReference type="EMBL" id="CAE6688879.1"/>
    </source>
</evidence>
<accession>A0ABM8QBX3</accession>
<evidence type="ECO:0000313" key="3">
    <source>
        <dbReference type="Proteomes" id="UP000675880"/>
    </source>
</evidence>
<comment type="caution">
    <text evidence="2">The sequence shown here is derived from an EMBL/GenBank/DDBJ whole genome shotgun (WGS) entry which is preliminary data.</text>
</comment>
<feature type="compositionally biased region" description="Basic and acidic residues" evidence="1">
    <location>
        <begin position="94"/>
        <end position="104"/>
    </location>
</feature>
<protein>
    <submittedName>
        <fullName evidence="2">Uncharacterized protein</fullName>
    </submittedName>
</protein>